<proteinExistence type="predicted"/>
<gene>
    <name evidence="4" type="ORF">C7C45_29275</name>
</gene>
<evidence type="ECO:0000313" key="4">
    <source>
        <dbReference type="EMBL" id="PYC64873.1"/>
    </source>
</evidence>
<protein>
    <recommendedName>
        <fullName evidence="3">SWIM-type domain-containing protein</fullName>
    </recommendedName>
</protein>
<evidence type="ECO:0000256" key="1">
    <source>
        <dbReference type="PROSITE-ProRule" id="PRU00325"/>
    </source>
</evidence>
<dbReference type="InterPro" id="IPR007527">
    <property type="entry name" value="Znf_SWIM"/>
</dbReference>
<evidence type="ECO:0000313" key="5">
    <source>
        <dbReference type="Proteomes" id="UP000248333"/>
    </source>
</evidence>
<feature type="compositionally biased region" description="Low complexity" evidence="2">
    <location>
        <begin position="109"/>
        <end position="124"/>
    </location>
</feature>
<name>A0A318NFY9_9ACTN</name>
<dbReference type="EMBL" id="PYBV01000047">
    <property type="protein sequence ID" value="PYC64873.1"/>
    <property type="molecule type" value="Genomic_DNA"/>
</dbReference>
<sequence>MSPEAVARSRADLLALTPEALAALTNRGLVKRAAKEVDQVPPAVELDPDGTVRGRFADAIVTSLPTGGLDAGSCSCGANGTCRHLVALVLAYQRQGSDARAGDDADPTVAAPAEDAGEPAAAVADWSPGSFTDEMLATRIGTRLLAAARRAEHAGYVARVRRASATDPVPQVELSTATVRFLVPHDLGFVHTDVVAGARDDVIALAVWAFRVADATVPGVPEAQVEVGGVTVAGMRRTGLEPALELADAVLRDGAVHLGPGISAVIADVRRQLDAAGLRWPLLAVDDLAGQLAAYHDRSTRYRPDAVAGLLAELHARHRAVANAGASPRSRVLGTEEPAETPLRRVRLDSLGCRVRAIGDERVAEVFFAHADSATVLVLRRAWTGAVDGPTLANRRVGGATLGALGNGVVVTESAIRSANRTIRLATSRVAQTTVGPSPGLWGSLPRAVTVTNLAVLSAELTALPPAVVRPRVEAELVRAVQIAEIRSLRYSPGQQRLDAVVADQAGNTATITATHAAVTPGRLDTIAATLRGAHGPVRYVSGAVRRTGGELLVDPFAFAVDGRLVVPDLAPAHSGAAVEEIESSGSDALADTVREQLALLAEVAHRGFAHLPTTFTDRLRGSAHTLSTVGLPRIGDAVERFAGRLGPDRGEEVARAWVDAYLRLSLAAELC</sequence>
<evidence type="ECO:0000256" key="2">
    <source>
        <dbReference type="SAM" id="MobiDB-lite"/>
    </source>
</evidence>
<dbReference type="AlphaFoldDB" id="A0A318NFY9"/>
<evidence type="ECO:0000259" key="3">
    <source>
        <dbReference type="PROSITE" id="PS50966"/>
    </source>
</evidence>
<keyword evidence="1" id="KW-0863">Zinc-finger</keyword>
<dbReference type="RefSeq" id="WP_110567476.1">
    <property type="nucleotide sequence ID" value="NZ_PYBV01000047.1"/>
</dbReference>
<dbReference type="Proteomes" id="UP000248333">
    <property type="component" value="Unassembled WGS sequence"/>
</dbReference>
<keyword evidence="1" id="KW-0862">Zinc</keyword>
<keyword evidence="1" id="KW-0479">Metal-binding</keyword>
<keyword evidence="5" id="KW-1185">Reference proteome</keyword>
<dbReference type="OrthoDB" id="242553at2"/>
<organism evidence="4 5">
    <name type="scientific">Micromonospora arborensis</name>
    <dbReference type="NCBI Taxonomy" id="2116518"/>
    <lineage>
        <taxon>Bacteria</taxon>
        <taxon>Bacillati</taxon>
        <taxon>Actinomycetota</taxon>
        <taxon>Actinomycetes</taxon>
        <taxon>Micromonosporales</taxon>
        <taxon>Micromonosporaceae</taxon>
        <taxon>Micromonospora</taxon>
    </lineage>
</organism>
<feature type="domain" description="SWIM-type" evidence="3">
    <location>
        <begin position="59"/>
        <end position="93"/>
    </location>
</feature>
<feature type="region of interest" description="Disordered" evidence="2">
    <location>
        <begin position="99"/>
        <end position="124"/>
    </location>
</feature>
<comment type="caution">
    <text evidence="4">The sequence shown here is derived from an EMBL/GenBank/DDBJ whole genome shotgun (WGS) entry which is preliminary data.</text>
</comment>
<dbReference type="GO" id="GO:0008270">
    <property type="term" value="F:zinc ion binding"/>
    <property type="evidence" value="ECO:0007669"/>
    <property type="project" value="UniProtKB-KW"/>
</dbReference>
<dbReference type="PROSITE" id="PS50966">
    <property type="entry name" value="ZF_SWIM"/>
    <property type="match status" value="1"/>
</dbReference>
<reference evidence="4 5" key="1">
    <citation type="submission" date="2018-03" db="EMBL/GenBank/DDBJ databases">
        <title>Bioinformatic expansion and discovery of thiopeptide antibiotics.</title>
        <authorList>
            <person name="Schwalen C.J."/>
            <person name="Hudson G.A."/>
            <person name="Mitchell D.A."/>
        </authorList>
    </citation>
    <scope>NUCLEOTIDE SEQUENCE [LARGE SCALE GENOMIC DNA]</scope>
    <source>
        <strain evidence="4 5">NRRL 8041</strain>
    </source>
</reference>
<accession>A0A318NFY9</accession>